<keyword evidence="1" id="KW-0472">Membrane</keyword>
<evidence type="ECO:0000313" key="3">
    <source>
        <dbReference type="Proteomes" id="UP001320245"/>
    </source>
</evidence>
<sequence length="127" mass="13840">MFPTQIRRADALPQYRSPYGPKYAYQPHVAGITSKTLLNVGIKSAGLGGVALFAVIFYASGIPKVQRDVLQKVPFIGSYFVNVVAPEDNVCVPHGQVSEFYGSVANILAALLDLEFAEDWDISRGHL</sequence>
<evidence type="ECO:0000256" key="1">
    <source>
        <dbReference type="SAM" id="Phobius"/>
    </source>
</evidence>
<dbReference type="Pfam" id="PF09796">
    <property type="entry name" value="QCR10"/>
    <property type="match status" value="1"/>
</dbReference>
<dbReference type="AlphaFoldDB" id="A0AAN9U9P1"/>
<accession>A0AAN9U9P1</accession>
<dbReference type="InterPro" id="IPR019182">
    <property type="entry name" value="Cytochrome_b-c1_su10_fun"/>
</dbReference>
<keyword evidence="1" id="KW-1133">Transmembrane helix</keyword>
<reference evidence="2 3" key="1">
    <citation type="journal article" date="2023" name="PLoS ONE">
        <title>Cytospora paraplurivora sp. nov. isolated from orchards with fruit tree decline syndrome in Ontario, Canada.</title>
        <authorList>
            <person name="Ilyukhin E."/>
            <person name="Nguyen H.D.T."/>
            <person name="Castle A.J."/>
            <person name="Ellouze W."/>
        </authorList>
    </citation>
    <scope>NUCLEOTIDE SEQUENCE [LARGE SCALE GENOMIC DNA]</scope>
    <source>
        <strain evidence="2 3">FDS-564</strain>
    </source>
</reference>
<organism evidence="2 3">
    <name type="scientific">Cytospora paraplurivora</name>
    <dbReference type="NCBI Taxonomy" id="2898453"/>
    <lineage>
        <taxon>Eukaryota</taxon>
        <taxon>Fungi</taxon>
        <taxon>Dikarya</taxon>
        <taxon>Ascomycota</taxon>
        <taxon>Pezizomycotina</taxon>
        <taxon>Sordariomycetes</taxon>
        <taxon>Sordariomycetidae</taxon>
        <taxon>Diaporthales</taxon>
        <taxon>Cytosporaceae</taxon>
        <taxon>Cytospora</taxon>
    </lineage>
</organism>
<comment type="caution">
    <text evidence="2">The sequence shown here is derived from an EMBL/GenBank/DDBJ whole genome shotgun (WGS) entry which is preliminary data.</text>
</comment>
<protein>
    <submittedName>
        <fullName evidence="2">Uncharacterized protein</fullName>
    </submittedName>
</protein>
<dbReference type="EMBL" id="JAJSPL020000017">
    <property type="protein sequence ID" value="KAK7741764.1"/>
    <property type="molecule type" value="Genomic_DNA"/>
</dbReference>
<feature type="transmembrane region" description="Helical" evidence="1">
    <location>
        <begin position="44"/>
        <end position="62"/>
    </location>
</feature>
<keyword evidence="3" id="KW-1185">Reference proteome</keyword>
<name>A0AAN9U9P1_9PEZI</name>
<dbReference type="GO" id="GO:0006122">
    <property type="term" value="P:mitochondrial electron transport, ubiquinol to cytochrome c"/>
    <property type="evidence" value="ECO:0007669"/>
    <property type="project" value="InterPro"/>
</dbReference>
<dbReference type="Proteomes" id="UP001320245">
    <property type="component" value="Unassembled WGS sequence"/>
</dbReference>
<proteinExistence type="predicted"/>
<gene>
    <name evidence="2" type="ORF">SLS53_004828</name>
</gene>
<dbReference type="PANTHER" id="PTHR28254">
    <property type="entry name" value="CYTOCHROME B-C1 COMPLEX SUBUNIT 10"/>
    <property type="match status" value="1"/>
</dbReference>
<dbReference type="PANTHER" id="PTHR28254:SF1">
    <property type="entry name" value="CYTOCHROME B-C1 COMPLEX SUBUNIT 10, MITOCHONDRIAL"/>
    <property type="match status" value="1"/>
</dbReference>
<dbReference type="GO" id="GO:0005739">
    <property type="term" value="C:mitochondrion"/>
    <property type="evidence" value="ECO:0007669"/>
    <property type="project" value="GOC"/>
</dbReference>
<keyword evidence="1" id="KW-0812">Transmembrane</keyword>
<evidence type="ECO:0000313" key="2">
    <source>
        <dbReference type="EMBL" id="KAK7741764.1"/>
    </source>
</evidence>